<dbReference type="RefSeq" id="WP_309310472.1">
    <property type="nucleotide sequence ID" value="NZ_CP133592.1"/>
</dbReference>
<reference evidence="1 2" key="1">
    <citation type="submission" date="2023-08" db="EMBL/GenBank/DDBJ databases">
        <title>Methanolobus mangrovi sp. nov. and Methanolobus sediminis sp. nov, two novel methylotrophic methanogens isolated from mangrove sediments in China.</title>
        <authorList>
            <person name="Zhou J."/>
        </authorList>
    </citation>
    <scope>NUCLEOTIDE SEQUENCE [LARGE SCALE GENOMIC DNA]</scope>
    <source>
        <strain evidence="1 2">FTZ6</strain>
    </source>
</reference>
<accession>A0AA51UKA6</accession>
<dbReference type="GeneID" id="84233315"/>
<dbReference type="EMBL" id="CP133592">
    <property type="protein sequence ID" value="WMW24663.1"/>
    <property type="molecule type" value="Genomic_DNA"/>
</dbReference>
<dbReference type="KEGG" id="mseb:RE474_11320"/>
<gene>
    <name evidence="1" type="ORF">RE474_11320</name>
</gene>
<protein>
    <submittedName>
        <fullName evidence="1">Uncharacterized protein</fullName>
    </submittedName>
</protein>
<keyword evidence="2" id="KW-1185">Reference proteome</keyword>
<proteinExistence type="predicted"/>
<evidence type="ECO:0000313" key="1">
    <source>
        <dbReference type="EMBL" id="WMW24663.1"/>
    </source>
</evidence>
<evidence type="ECO:0000313" key="2">
    <source>
        <dbReference type="Proteomes" id="UP001182908"/>
    </source>
</evidence>
<sequence length="527" mass="61115">MKRLTISMSDELFDKLDVIENKSLFIRKLIERELEAVDNFSSEEVIPWSEGFSILKKDVDIIFNRLEEMENKLAGVNTAHENEPLMQESLSPMAQKTPEQIPAPQENITQNTDSNENPAFIEQVPTENFSTPYISEAQIPELTVPTNIQEVVETAPPVETIAQEFIPKEIAITEEQITLDENTVLVENNEEISNPTFSIEMENAVNIETPHEHKLSELVAEKIHKEIEEEKKDLKEPEISPFMHSERETAQFDFQMPEFKPPEQQMPQTEFQMPEFKPPEQQMPQTEFQMPEFKPPEQQMPQTEFQMPEFKPPEQQMPQTEFQMPEFKPPEQQMPQTEFQMPEFKPPEQQMPQTEFQMPEFKPPEQQMPQTEFQMPEFKPPEQQKEQTVFAIPELQTSDVVPFPSENDGVMMPKMKPPEMAPATGKMPPFYEGTEPIPEMQSVAPQMKPPVVQNNVNPTQGPKTDKLETNILMYMPRGAKVKKEIIKSLVSRQFSQEDIDKKIQELVAREILILKQENGVEQLHRLK</sequence>
<dbReference type="Proteomes" id="UP001182908">
    <property type="component" value="Chromosome"/>
</dbReference>
<organism evidence="1 2">
    <name type="scientific">Methanolobus sediminis</name>
    <dbReference type="NCBI Taxonomy" id="3072978"/>
    <lineage>
        <taxon>Archaea</taxon>
        <taxon>Methanobacteriati</taxon>
        <taxon>Methanobacteriota</taxon>
        <taxon>Stenosarchaea group</taxon>
        <taxon>Methanomicrobia</taxon>
        <taxon>Methanosarcinales</taxon>
        <taxon>Methanosarcinaceae</taxon>
        <taxon>Methanolobus</taxon>
    </lineage>
</organism>
<dbReference type="AlphaFoldDB" id="A0AA51UKA6"/>
<name>A0AA51UKA6_9EURY</name>